<dbReference type="PANTHER" id="PTHR37944">
    <property type="entry name" value="PORIN B"/>
    <property type="match status" value="1"/>
</dbReference>
<feature type="compositionally biased region" description="Polar residues" evidence="3">
    <location>
        <begin position="30"/>
        <end position="42"/>
    </location>
</feature>
<name>A0A4U8Z6J9_METTU</name>
<accession>A0A4U8Z6J9</accession>
<evidence type="ECO:0000313" key="5">
    <source>
        <dbReference type="Proteomes" id="UP000294360"/>
    </source>
</evidence>
<protein>
    <submittedName>
        <fullName evidence="4">Carbohydrate porin</fullName>
    </submittedName>
</protein>
<organism evidence="4 5">
    <name type="scientific">Methylocella tundrae</name>
    <dbReference type="NCBI Taxonomy" id="227605"/>
    <lineage>
        <taxon>Bacteria</taxon>
        <taxon>Pseudomonadati</taxon>
        <taxon>Pseudomonadota</taxon>
        <taxon>Alphaproteobacteria</taxon>
        <taxon>Hyphomicrobiales</taxon>
        <taxon>Beijerinckiaceae</taxon>
        <taxon>Methylocella</taxon>
    </lineage>
</organism>
<feature type="compositionally biased region" description="Low complexity" evidence="3">
    <location>
        <begin position="43"/>
        <end position="67"/>
    </location>
</feature>
<keyword evidence="2" id="KW-0732">Signal</keyword>
<feature type="signal peptide" evidence="2">
    <location>
        <begin position="1"/>
        <end position="28"/>
    </location>
</feature>
<gene>
    <name evidence="4" type="ORF">MTUNDRAET4_0032</name>
</gene>
<dbReference type="GO" id="GO:0015288">
    <property type="term" value="F:porin activity"/>
    <property type="evidence" value="ECO:0007669"/>
    <property type="project" value="InterPro"/>
</dbReference>
<dbReference type="PANTHER" id="PTHR37944:SF1">
    <property type="entry name" value="PORIN B"/>
    <property type="match status" value="1"/>
</dbReference>
<dbReference type="GO" id="GO:0008643">
    <property type="term" value="P:carbohydrate transport"/>
    <property type="evidence" value="ECO:0007669"/>
    <property type="project" value="InterPro"/>
</dbReference>
<feature type="chain" id="PRO_5020939103" evidence="2">
    <location>
        <begin position="29"/>
        <end position="488"/>
    </location>
</feature>
<feature type="region of interest" description="Disordered" evidence="3">
    <location>
        <begin position="30"/>
        <end position="67"/>
    </location>
</feature>
<dbReference type="InterPro" id="IPR038673">
    <property type="entry name" value="OprB_sf"/>
</dbReference>
<proteinExistence type="inferred from homology"/>
<reference evidence="4 5" key="1">
    <citation type="submission" date="2019-03" db="EMBL/GenBank/DDBJ databases">
        <authorList>
            <person name="Kox A.R. M."/>
        </authorList>
    </citation>
    <scope>NUCLEOTIDE SEQUENCE [LARGE SCALE GENOMIC DNA]</scope>
    <source>
        <strain evidence="4">MTUNDRAET4 annotated genome</strain>
        <plasmid evidence="5">2</plasmid>
    </source>
</reference>
<dbReference type="Pfam" id="PF04966">
    <property type="entry name" value="OprB"/>
    <property type="match status" value="1"/>
</dbReference>
<keyword evidence="4" id="KW-0614">Plasmid</keyword>
<evidence type="ECO:0000313" key="4">
    <source>
        <dbReference type="EMBL" id="VFU16278.1"/>
    </source>
</evidence>
<evidence type="ECO:0000256" key="1">
    <source>
        <dbReference type="ARBA" id="ARBA00008769"/>
    </source>
</evidence>
<dbReference type="KEGG" id="mtun:MTUNDRAET4_0032.1"/>
<dbReference type="InterPro" id="IPR007049">
    <property type="entry name" value="Carb-sel_porin_OprB"/>
</dbReference>
<dbReference type="OrthoDB" id="177316at2"/>
<dbReference type="AlphaFoldDB" id="A0A4U8Z6J9"/>
<dbReference type="InterPro" id="IPR052932">
    <property type="entry name" value="OprB_Porin"/>
</dbReference>
<dbReference type="EMBL" id="LR536451">
    <property type="protein sequence ID" value="VFU16278.1"/>
    <property type="molecule type" value="Genomic_DNA"/>
</dbReference>
<dbReference type="Gene3D" id="2.40.160.180">
    <property type="entry name" value="Carbohydrate-selective porin OprB"/>
    <property type="match status" value="1"/>
</dbReference>
<geneLocation type="plasmid" evidence="4 5">
    <name>2</name>
</geneLocation>
<evidence type="ECO:0000256" key="3">
    <source>
        <dbReference type="SAM" id="MobiDB-lite"/>
    </source>
</evidence>
<dbReference type="GO" id="GO:0016020">
    <property type="term" value="C:membrane"/>
    <property type="evidence" value="ECO:0007669"/>
    <property type="project" value="InterPro"/>
</dbReference>
<comment type="similarity">
    <text evidence="1 2">Belongs to the OprB family.</text>
</comment>
<sequence length="488" mass="52296">MRRSDVRTTIPFALFAGLLALSGSPAYAQEATTVAQSEKSQNAAPATSAPSEGSPAAPASEQPSISSSVPALRDFKQALLDRGFNLQLNYTGEVFGNPTGGVRQSGIYENLLEFAIDGDLQRIAGLTGASFHVNSYQVIGSGLSTCCVFNQLTISSIEARASTWLFEAWFEQKLFADMVSIRIGQLAADSEFLISDLDPFFLNATFGWPNILAADLPSSGPNYPLATPGVRLKITPNDQTTLLAAIFNGDPSGAGFTGLQEVLDPSGVNFRLRDPPLLIGEVQYKYNQDKNSAGLAGTAKLGAWYHFGKFNDQFYSTNGVSLANPSSSGVPLTHAGDYGVYGIINQMLWRLPGDDPRKGVGVFAFVSAAPSDRNAADFYAHGAINFMGLWDKRPDDMFGVAAAYSPVSPAVSALDAQSAYFAGAALPIRNYEMALEVSYQAPILPGWLIQPDFQYIFHPRYGAIDPINPAVGRIRDAAVFGLHTAIKF</sequence>
<dbReference type="Proteomes" id="UP000294360">
    <property type="component" value="Plasmid 2"/>
</dbReference>
<evidence type="ECO:0000256" key="2">
    <source>
        <dbReference type="RuleBase" id="RU363072"/>
    </source>
</evidence>